<dbReference type="SUPFAM" id="SSF55729">
    <property type="entry name" value="Acyl-CoA N-acyltransferases (Nat)"/>
    <property type="match status" value="1"/>
</dbReference>
<protein>
    <recommendedName>
        <fullName evidence="1">N-acetyltransferase domain-containing protein</fullName>
    </recommendedName>
</protein>
<dbReference type="PROSITE" id="PS51186">
    <property type="entry name" value="GNAT"/>
    <property type="match status" value="1"/>
</dbReference>
<name>A0ABP8YMA0_9MICO</name>
<feature type="domain" description="N-acetyltransferase" evidence="1">
    <location>
        <begin position="123"/>
        <end position="257"/>
    </location>
</feature>
<accession>A0ABP8YMA0</accession>
<evidence type="ECO:0000313" key="3">
    <source>
        <dbReference type="Proteomes" id="UP001500556"/>
    </source>
</evidence>
<evidence type="ECO:0000259" key="1">
    <source>
        <dbReference type="PROSITE" id="PS51186"/>
    </source>
</evidence>
<dbReference type="Gene3D" id="3.40.630.30">
    <property type="match status" value="1"/>
</dbReference>
<dbReference type="InterPro" id="IPR013653">
    <property type="entry name" value="GCN5-like_dom"/>
</dbReference>
<dbReference type="Pfam" id="PF08445">
    <property type="entry name" value="FR47"/>
    <property type="match status" value="1"/>
</dbReference>
<dbReference type="Proteomes" id="UP001500556">
    <property type="component" value="Unassembled WGS sequence"/>
</dbReference>
<sequence>MLQRVSTHEELLALSGGSAFLRWDIPAPLGAAAHRLGDAFALPRRTHTGRHGLLVMGPPDHVDRLVAAMLADGPDGGLLGGLGSVTVQRGSLDAVARHLPLDGGNEWEWLCTSAPPPPVATEDRLVALGRRDEPAIRELLALANPGTDARPFEHPHQHWVGVRDGGGALLACGVREPNLAGYPVLSGITVHPAARGTGLGLAVTAGLTRAAVAQAGVCTLGMYSHNDVARRLYTGLGYGQTHAWSSRRLRPTDRTPD</sequence>
<dbReference type="InterPro" id="IPR000182">
    <property type="entry name" value="GNAT_dom"/>
</dbReference>
<evidence type="ECO:0000313" key="2">
    <source>
        <dbReference type="EMBL" id="GAA4731836.1"/>
    </source>
</evidence>
<proteinExistence type="predicted"/>
<organism evidence="2 3">
    <name type="scientific">Pedococcus ginsenosidimutans</name>
    <dbReference type="NCBI Taxonomy" id="490570"/>
    <lineage>
        <taxon>Bacteria</taxon>
        <taxon>Bacillati</taxon>
        <taxon>Actinomycetota</taxon>
        <taxon>Actinomycetes</taxon>
        <taxon>Micrococcales</taxon>
        <taxon>Intrasporangiaceae</taxon>
        <taxon>Pedococcus</taxon>
    </lineage>
</organism>
<comment type="caution">
    <text evidence="2">The sequence shown here is derived from an EMBL/GenBank/DDBJ whole genome shotgun (WGS) entry which is preliminary data.</text>
</comment>
<gene>
    <name evidence="2" type="ORF">GCM10025782_33760</name>
</gene>
<dbReference type="InterPro" id="IPR016181">
    <property type="entry name" value="Acyl_CoA_acyltransferase"/>
</dbReference>
<keyword evidence="3" id="KW-1185">Reference proteome</keyword>
<reference evidence="3" key="1">
    <citation type="journal article" date="2019" name="Int. J. Syst. Evol. Microbiol.">
        <title>The Global Catalogue of Microorganisms (GCM) 10K type strain sequencing project: providing services to taxonomists for standard genome sequencing and annotation.</title>
        <authorList>
            <consortium name="The Broad Institute Genomics Platform"/>
            <consortium name="The Broad Institute Genome Sequencing Center for Infectious Disease"/>
            <person name="Wu L."/>
            <person name="Ma J."/>
        </authorList>
    </citation>
    <scope>NUCLEOTIDE SEQUENCE [LARGE SCALE GENOMIC DNA]</scope>
    <source>
        <strain evidence="3">JCM 18961</strain>
    </source>
</reference>
<dbReference type="EMBL" id="BAABLO010000012">
    <property type="protein sequence ID" value="GAA4731836.1"/>
    <property type="molecule type" value="Genomic_DNA"/>
</dbReference>